<dbReference type="InterPro" id="IPR015865">
    <property type="entry name" value="Riboflavin_kinase_bac/euk"/>
</dbReference>
<keyword evidence="5" id="KW-0547">Nucleotide-binding</keyword>
<dbReference type="GO" id="GO:0005524">
    <property type="term" value="F:ATP binding"/>
    <property type="evidence" value="ECO:0007669"/>
    <property type="project" value="UniProtKB-KW"/>
</dbReference>
<dbReference type="GO" id="GO:0009398">
    <property type="term" value="P:FMN biosynthetic process"/>
    <property type="evidence" value="ECO:0007669"/>
    <property type="project" value="TreeGrafter"/>
</dbReference>
<accession>A0A1G2MI87</accession>
<keyword evidence="3" id="KW-0288">FMN</keyword>
<dbReference type="EC" id="2.7.1.26" evidence="1"/>
<keyword evidence="6" id="KW-0067">ATP-binding</keyword>
<evidence type="ECO:0000256" key="2">
    <source>
        <dbReference type="ARBA" id="ARBA00022630"/>
    </source>
</evidence>
<evidence type="ECO:0000256" key="3">
    <source>
        <dbReference type="ARBA" id="ARBA00022643"/>
    </source>
</evidence>
<dbReference type="AlphaFoldDB" id="A0A1G2MI87"/>
<feature type="domain" description="Riboflavin kinase" evidence="8">
    <location>
        <begin position="4"/>
        <end position="128"/>
    </location>
</feature>
<comment type="caution">
    <text evidence="9">The sequence shown here is derived from an EMBL/GenBank/DDBJ whole genome shotgun (WGS) entry which is preliminary data.</text>
</comment>
<dbReference type="SMART" id="SM00904">
    <property type="entry name" value="Flavokinase"/>
    <property type="match status" value="1"/>
</dbReference>
<dbReference type="Pfam" id="PF01687">
    <property type="entry name" value="Flavokinase"/>
    <property type="match status" value="1"/>
</dbReference>
<dbReference type="Gene3D" id="2.40.30.30">
    <property type="entry name" value="Riboflavin kinase-like"/>
    <property type="match status" value="1"/>
</dbReference>
<sequence length="129" mass="14468">MKQMLFTVCGRVIRGTHIGRRLGFPTANLDRKTQCTDKRRLPHGIYGGVVTLPDGKKTYRAGIVIGPLDKKGLPKIEAHLLNFSGNLYGKKLCLTAMRYVRAFKVFKSEEALKKQIAKDLANVRAIITR</sequence>
<evidence type="ECO:0000256" key="5">
    <source>
        <dbReference type="ARBA" id="ARBA00022741"/>
    </source>
</evidence>
<dbReference type="PANTHER" id="PTHR22749">
    <property type="entry name" value="RIBOFLAVIN KINASE/FMN ADENYLYLTRANSFERASE"/>
    <property type="match status" value="1"/>
</dbReference>
<dbReference type="PANTHER" id="PTHR22749:SF6">
    <property type="entry name" value="RIBOFLAVIN KINASE"/>
    <property type="match status" value="1"/>
</dbReference>
<proteinExistence type="predicted"/>
<evidence type="ECO:0000256" key="7">
    <source>
        <dbReference type="ARBA" id="ARBA00047880"/>
    </source>
</evidence>
<dbReference type="InterPro" id="IPR023468">
    <property type="entry name" value="Riboflavin_kinase"/>
</dbReference>
<protein>
    <recommendedName>
        <fullName evidence="1">riboflavin kinase</fullName>
        <ecNumber evidence="1">2.7.1.26</ecNumber>
    </recommendedName>
</protein>
<evidence type="ECO:0000313" key="10">
    <source>
        <dbReference type="Proteomes" id="UP000176493"/>
    </source>
</evidence>
<evidence type="ECO:0000256" key="1">
    <source>
        <dbReference type="ARBA" id="ARBA00012105"/>
    </source>
</evidence>
<evidence type="ECO:0000313" key="9">
    <source>
        <dbReference type="EMBL" id="OHA22889.1"/>
    </source>
</evidence>
<comment type="catalytic activity">
    <reaction evidence="7">
        <text>riboflavin + ATP = FMN + ADP + H(+)</text>
        <dbReference type="Rhea" id="RHEA:14357"/>
        <dbReference type="ChEBI" id="CHEBI:15378"/>
        <dbReference type="ChEBI" id="CHEBI:30616"/>
        <dbReference type="ChEBI" id="CHEBI:57986"/>
        <dbReference type="ChEBI" id="CHEBI:58210"/>
        <dbReference type="ChEBI" id="CHEBI:456216"/>
        <dbReference type="EC" id="2.7.1.26"/>
    </reaction>
</comment>
<gene>
    <name evidence="9" type="ORF">A2W52_03185</name>
</gene>
<keyword evidence="4" id="KW-0808">Transferase</keyword>
<dbReference type="SUPFAM" id="SSF82114">
    <property type="entry name" value="Riboflavin kinase-like"/>
    <property type="match status" value="1"/>
</dbReference>
<name>A0A1G2MI87_9BACT</name>
<evidence type="ECO:0000256" key="6">
    <source>
        <dbReference type="ARBA" id="ARBA00022840"/>
    </source>
</evidence>
<dbReference type="GO" id="GO:0009231">
    <property type="term" value="P:riboflavin biosynthetic process"/>
    <property type="evidence" value="ECO:0007669"/>
    <property type="project" value="InterPro"/>
</dbReference>
<evidence type="ECO:0000256" key="4">
    <source>
        <dbReference type="ARBA" id="ARBA00022679"/>
    </source>
</evidence>
<dbReference type="Proteomes" id="UP000176493">
    <property type="component" value="Unassembled WGS sequence"/>
</dbReference>
<keyword evidence="2" id="KW-0285">Flavoprotein</keyword>
<dbReference type="GO" id="GO:0008531">
    <property type="term" value="F:riboflavin kinase activity"/>
    <property type="evidence" value="ECO:0007669"/>
    <property type="project" value="UniProtKB-EC"/>
</dbReference>
<reference evidence="9 10" key="1">
    <citation type="journal article" date="2016" name="Nat. Commun.">
        <title>Thousands of microbial genomes shed light on interconnected biogeochemical processes in an aquifer system.</title>
        <authorList>
            <person name="Anantharaman K."/>
            <person name="Brown C.T."/>
            <person name="Hug L.A."/>
            <person name="Sharon I."/>
            <person name="Castelle C.J."/>
            <person name="Probst A.J."/>
            <person name="Thomas B.C."/>
            <person name="Singh A."/>
            <person name="Wilkins M.J."/>
            <person name="Karaoz U."/>
            <person name="Brodie E.L."/>
            <person name="Williams K.H."/>
            <person name="Hubbard S.S."/>
            <person name="Banfield J.F."/>
        </authorList>
    </citation>
    <scope>NUCLEOTIDE SEQUENCE [LARGE SCALE GENOMIC DNA]</scope>
</reference>
<dbReference type="InterPro" id="IPR023465">
    <property type="entry name" value="Riboflavin_kinase_dom_sf"/>
</dbReference>
<evidence type="ECO:0000259" key="8">
    <source>
        <dbReference type="SMART" id="SM00904"/>
    </source>
</evidence>
<dbReference type="EMBL" id="MHRJ01000019">
    <property type="protein sequence ID" value="OHA22889.1"/>
    <property type="molecule type" value="Genomic_DNA"/>
</dbReference>
<organism evidence="9 10">
    <name type="scientific">Candidatus Taylorbacteria bacterium RIFCSPHIGHO2_02_49_25</name>
    <dbReference type="NCBI Taxonomy" id="1802305"/>
    <lineage>
        <taxon>Bacteria</taxon>
        <taxon>Candidatus Tayloriibacteriota</taxon>
    </lineage>
</organism>